<reference evidence="2 3" key="1">
    <citation type="journal article" date="2023" name="Plants (Basel)">
        <title>Bridging the Gap: Combining Genomics and Transcriptomics Approaches to Understand Stylosanthes scabra, an Orphan Legume from the Brazilian Caatinga.</title>
        <authorList>
            <person name="Ferreira-Neto J.R.C."/>
            <person name="da Silva M.D."/>
            <person name="Binneck E."/>
            <person name="de Melo N.F."/>
            <person name="da Silva R.H."/>
            <person name="de Melo A.L.T.M."/>
            <person name="Pandolfi V."/>
            <person name="Bustamante F.O."/>
            <person name="Brasileiro-Vidal A.C."/>
            <person name="Benko-Iseppon A.M."/>
        </authorList>
    </citation>
    <scope>NUCLEOTIDE SEQUENCE [LARGE SCALE GENOMIC DNA]</scope>
    <source>
        <tissue evidence="2">Leaves</tissue>
    </source>
</reference>
<name>A0ABU6ZIB6_9FABA</name>
<organism evidence="2 3">
    <name type="scientific">Stylosanthes scabra</name>
    <dbReference type="NCBI Taxonomy" id="79078"/>
    <lineage>
        <taxon>Eukaryota</taxon>
        <taxon>Viridiplantae</taxon>
        <taxon>Streptophyta</taxon>
        <taxon>Embryophyta</taxon>
        <taxon>Tracheophyta</taxon>
        <taxon>Spermatophyta</taxon>
        <taxon>Magnoliopsida</taxon>
        <taxon>eudicotyledons</taxon>
        <taxon>Gunneridae</taxon>
        <taxon>Pentapetalae</taxon>
        <taxon>rosids</taxon>
        <taxon>fabids</taxon>
        <taxon>Fabales</taxon>
        <taxon>Fabaceae</taxon>
        <taxon>Papilionoideae</taxon>
        <taxon>50 kb inversion clade</taxon>
        <taxon>dalbergioids sensu lato</taxon>
        <taxon>Dalbergieae</taxon>
        <taxon>Pterocarpus clade</taxon>
        <taxon>Stylosanthes</taxon>
    </lineage>
</organism>
<protein>
    <submittedName>
        <fullName evidence="2">Uncharacterized protein</fullName>
    </submittedName>
</protein>
<dbReference type="Proteomes" id="UP001341840">
    <property type="component" value="Unassembled WGS sequence"/>
</dbReference>
<sequence>MITQEQDKKDEKPDNNKLHKRRRSEKTHHGRAGTATMETDDQTTRRRQRAARLQSPRDTHGSWRRKKGRNMACGESSTVCAAEGEESQRGRKKAKHRHWPPLKKLGFTEMKWRIVREMRHKEKG</sequence>
<proteinExistence type="predicted"/>
<accession>A0ABU6ZIB6</accession>
<feature type="compositionally biased region" description="Basic residues" evidence="1">
    <location>
        <begin position="18"/>
        <end position="31"/>
    </location>
</feature>
<gene>
    <name evidence="2" type="ORF">PIB30_057362</name>
</gene>
<feature type="region of interest" description="Disordered" evidence="1">
    <location>
        <begin position="1"/>
        <end position="102"/>
    </location>
</feature>
<feature type="compositionally biased region" description="Basic residues" evidence="1">
    <location>
        <begin position="90"/>
        <end position="101"/>
    </location>
</feature>
<evidence type="ECO:0000313" key="3">
    <source>
        <dbReference type="Proteomes" id="UP001341840"/>
    </source>
</evidence>
<keyword evidence="3" id="KW-1185">Reference proteome</keyword>
<comment type="caution">
    <text evidence="2">The sequence shown here is derived from an EMBL/GenBank/DDBJ whole genome shotgun (WGS) entry which is preliminary data.</text>
</comment>
<evidence type="ECO:0000313" key="2">
    <source>
        <dbReference type="EMBL" id="MED6221703.1"/>
    </source>
</evidence>
<evidence type="ECO:0000256" key="1">
    <source>
        <dbReference type="SAM" id="MobiDB-lite"/>
    </source>
</evidence>
<feature type="compositionally biased region" description="Basic and acidic residues" evidence="1">
    <location>
        <begin position="1"/>
        <end position="17"/>
    </location>
</feature>
<dbReference type="EMBL" id="JASCZI010272329">
    <property type="protein sequence ID" value="MED6221703.1"/>
    <property type="molecule type" value="Genomic_DNA"/>
</dbReference>